<dbReference type="STRING" id="1134406.ADN00_06060"/>
<feature type="transmembrane region" description="Helical" evidence="6">
    <location>
        <begin position="287"/>
        <end position="309"/>
    </location>
</feature>
<proteinExistence type="predicted"/>
<evidence type="ECO:0000313" key="7">
    <source>
        <dbReference type="EMBL" id="KPL78880.1"/>
    </source>
</evidence>
<keyword evidence="5 6" id="KW-0472">Membrane</keyword>
<dbReference type="PATRIC" id="fig|1134406.4.peg.1691"/>
<sequence>MNPSKSTQNIFEVLKSYSLYLAFLIIFIAFSLLNENFLSINNVLNIIVQSAIIAIIAVGQTMVILTSGIDLSVGSIVGAVGIGIGLLMVAGVSIPVAVVLGVIMGIVFGLINGVIISYGRVPAFITTLGMMGIARGFGLALNEGKPVAGLPQSFEKIASTSVAGIPSFVFYTLIIYVIMFFILERTKFGRHIYAIGGNRDAARLSGVKVKVVEMIVYLFSGLFSGLGAVLLTARLNYATPVAGTGYELDTIAAVVIGGTALSGGQGKIIGTLVGALMLGILRNGLTILNVSSFFQQIIIGAVIIIAVFMDKINEKKNN</sequence>
<keyword evidence="8" id="KW-1185">Reference proteome</keyword>
<name>A0A0P6X9Z1_9CHLR</name>
<evidence type="ECO:0000256" key="6">
    <source>
        <dbReference type="SAM" id="Phobius"/>
    </source>
</evidence>
<dbReference type="Proteomes" id="UP000050417">
    <property type="component" value="Unassembled WGS sequence"/>
</dbReference>
<dbReference type="AlphaFoldDB" id="A0A0P6X9Z1"/>
<keyword evidence="3 6" id="KW-0812">Transmembrane</keyword>
<keyword evidence="4 6" id="KW-1133">Transmembrane helix</keyword>
<feature type="transmembrane region" description="Helical" evidence="6">
    <location>
        <begin position="211"/>
        <end position="231"/>
    </location>
</feature>
<dbReference type="InterPro" id="IPR001851">
    <property type="entry name" value="ABC_transp_permease"/>
</dbReference>
<feature type="transmembrane region" description="Helical" evidence="6">
    <location>
        <begin position="123"/>
        <end position="141"/>
    </location>
</feature>
<feature type="transmembrane region" description="Helical" evidence="6">
    <location>
        <begin position="251"/>
        <end position="280"/>
    </location>
</feature>
<evidence type="ECO:0000256" key="4">
    <source>
        <dbReference type="ARBA" id="ARBA00022989"/>
    </source>
</evidence>
<accession>A0A0P6X9Z1</accession>
<dbReference type="GO" id="GO:0022857">
    <property type="term" value="F:transmembrane transporter activity"/>
    <property type="evidence" value="ECO:0007669"/>
    <property type="project" value="InterPro"/>
</dbReference>
<reference evidence="7 8" key="1">
    <citation type="submission" date="2015-07" db="EMBL/GenBank/DDBJ databases">
        <title>Genome sequence of Ornatilinea apprima DSM 23815.</title>
        <authorList>
            <person name="Hemp J."/>
            <person name="Ward L.M."/>
            <person name="Pace L.A."/>
            <person name="Fischer W.W."/>
        </authorList>
    </citation>
    <scope>NUCLEOTIDE SEQUENCE [LARGE SCALE GENOMIC DNA]</scope>
    <source>
        <strain evidence="7 8">P3M-1</strain>
    </source>
</reference>
<organism evidence="7 8">
    <name type="scientific">Ornatilinea apprima</name>
    <dbReference type="NCBI Taxonomy" id="1134406"/>
    <lineage>
        <taxon>Bacteria</taxon>
        <taxon>Bacillati</taxon>
        <taxon>Chloroflexota</taxon>
        <taxon>Anaerolineae</taxon>
        <taxon>Anaerolineales</taxon>
        <taxon>Anaerolineaceae</taxon>
        <taxon>Ornatilinea</taxon>
    </lineage>
</organism>
<feature type="transmembrane region" description="Helical" evidence="6">
    <location>
        <begin position="71"/>
        <end position="90"/>
    </location>
</feature>
<feature type="transmembrane region" description="Helical" evidence="6">
    <location>
        <begin position="96"/>
        <end position="116"/>
    </location>
</feature>
<dbReference type="CDD" id="cd06579">
    <property type="entry name" value="TM_PBP1_transp_AraH_like"/>
    <property type="match status" value="1"/>
</dbReference>
<feature type="transmembrane region" description="Helical" evidence="6">
    <location>
        <begin position="39"/>
        <end position="59"/>
    </location>
</feature>
<dbReference type="EMBL" id="LGCL01000016">
    <property type="protein sequence ID" value="KPL78880.1"/>
    <property type="molecule type" value="Genomic_DNA"/>
</dbReference>
<gene>
    <name evidence="7" type="ORF">ADN00_06060</name>
</gene>
<evidence type="ECO:0000256" key="3">
    <source>
        <dbReference type="ARBA" id="ARBA00022692"/>
    </source>
</evidence>
<dbReference type="RefSeq" id="WP_075062072.1">
    <property type="nucleotide sequence ID" value="NZ_LGCL01000016.1"/>
</dbReference>
<evidence type="ECO:0000256" key="5">
    <source>
        <dbReference type="ARBA" id="ARBA00023136"/>
    </source>
</evidence>
<comment type="subcellular location">
    <subcellularLocation>
        <location evidence="1">Cell membrane</location>
        <topology evidence="1">Multi-pass membrane protein</topology>
    </subcellularLocation>
</comment>
<dbReference type="PANTHER" id="PTHR32196:SF72">
    <property type="entry name" value="RIBOSE IMPORT PERMEASE PROTEIN RBSC"/>
    <property type="match status" value="1"/>
</dbReference>
<keyword evidence="2" id="KW-1003">Cell membrane</keyword>
<protein>
    <submittedName>
        <fullName evidence="7">Ribose ABC transporter permease</fullName>
    </submittedName>
</protein>
<dbReference type="Pfam" id="PF02653">
    <property type="entry name" value="BPD_transp_2"/>
    <property type="match status" value="1"/>
</dbReference>
<evidence type="ECO:0000256" key="1">
    <source>
        <dbReference type="ARBA" id="ARBA00004651"/>
    </source>
</evidence>
<dbReference type="PANTHER" id="PTHR32196">
    <property type="entry name" value="ABC TRANSPORTER PERMEASE PROTEIN YPHD-RELATED-RELATED"/>
    <property type="match status" value="1"/>
</dbReference>
<evidence type="ECO:0000256" key="2">
    <source>
        <dbReference type="ARBA" id="ARBA00022475"/>
    </source>
</evidence>
<feature type="transmembrane region" description="Helical" evidence="6">
    <location>
        <begin position="12"/>
        <end position="33"/>
    </location>
</feature>
<evidence type="ECO:0000313" key="8">
    <source>
        <dbReference type="Proteomes" id="UP000050417"/>
    </source>
</evidence>
<dbReference type="GO" id="GO:0005886">
    <property type="term" value="C:plasma membrane"/>
    <property type="evidence" value="ECO:0007669"/>
    <property type="project" value="UniProtKB-SubCell"/>
</dbReference>
<feature type="transmembrane region" description="Helical" evidence="6">
    <location>
        <begin position="161"/>
        <end position="183"/>
    </location>
</feature>
<comment type="caution">
    <text evidence="7">The sequence shown here is derived from an EMBL/GenBank/DDBJ whole genome shotgun (WGS) entry which is preliminary data.</text>
</comment>